<dbReference type="EMBL" id="JABCLB010002279">
    <property type="protein sequence ID" value="NMU85818.1"/>
    <property type="molecule type" value="Genomic_DNA"/>
</dbReference>
<organism evidence="2 3">
    <name type="scientific">Vibrio parahaemolyticus</name>
    <dbReference type="NCBI Taxonomy" id="670"/>
    <lineage>
        <taxon>Bacteria</taxon>
        <taxon>Pseudomonadati</taxon>
        <taxon>Pseudomonadota</taxon>
        <taxon>Gammaproteobacteria</taxon>
        <taxon>Vibrionales</taxon>
        <taxon>Vibrionaceae</taxon>
        <taxon>Vibrio</taxon>
    </lineage>
</organism>
<evidence type="ECO:0000313" key="3">
    <source>
        <dbReference type="Proteomes" id="UP000518904"/>
    </source>
</evidence>
<name>A0A7Y0SMD2_VIBPH</name>
<dbReference type="InterPro" id="IPR023346">
    <property type="entry name" value="Lysozyme-like_dom_sf"/>
</dbReference>
<dbReference type="Pfam" id="PF01464">
    <property type="entry name" value="SLT"/>
    <property type="match status" value="1"/>
</dbReference>
<dbReference type="PANTHER" id="PTHR37423:SF2">
    <property type="entry name" value="MEMBRANE-BOUND LYTIC MUREIN TRANSGLYCOSYLASE C"/>
    <property type="match status" value="1"/>
</dbReference>
<accession>A0A7Y0SMD2</accession>
<dbReference type="InterPro" id="IPR000189">
    <property type="entry name" value="Transglyc_AS"/>
</dbReference>
<dbReference type="AlphaFoldDB" id="A0A7Y0SMD2"/>
<reference evidence="2 3" key="1">
    <citation type="submission" date="2020-04" db="EMBL/GenBank/DDBJ databases">
        <title>Whole-genome sequencing of Vibrio spp. from China reveals different genetic environments of blaCTX-M-14 among diverse lineages.</title>
        <authorList>
            <person name="Zheng Z."/>
            <person name="Ye L."/>
            <person name="Chen S."/>
        </authorList>
    </citation>
    <scope>NUCLEOTIDE SEQUENCE [LARGE SCALE GENOMIC DNA]</scope>
    <source>
        <strain evidence="2 3">Vb0551</strain>
    </source>
</reference>
<dbReference type="SUPFAM" id="SSF53955">
    <property type="entry name" value="Lysozyme-like"/>
    <property type="match status" value="1"/>
</dbReference>
<dbReference type="RefSeq" id="WP_161442947.1">
    <property type="nucleotide sequence ID" value="NZ_CP041202.1"/>
</dbReference>
<dbReference type="GO" id="GO:0000270">
    <property type="term" value="P:peptidoglycan metabolic process"/>
    <property type="evidence" value="ECO:0007669"/>
    <property type="project" value="InterPro"/>
</dbReference>
<dbReference type="PROSITE" id="PS00922">
    <property type="entry name" value="TRANSGLYCOSYLASE"/>
    <property type="match status" value="1"/>
</dbReference>
<dbReference type="InterPro" id="IPR008258">
    <property type="entry name" value="Transglycosylase_SLT_dom_1"/>
</dbReference>
<dbReference type="Gene3D" id="1.10.530.10">
    <property type="match status" value="1"/>
</dbReference>
<dbReference type="Proteomes" id="UP000518904">
    <property type="component" value="Unassembled WGS sequence"/>
</dbReference>
<dbReference type="CDD" id="cd16893">
    <property type="entry name" value="LT_MltC_MltE"/>
    <property type="match status" value="1"/>
</dbReference>
<dbReference type="GO" id="GO:0016020">
    <property type="term" value="C:membrane"/>
    <property type="evidence" value="ECO:0007669"/>
    <property type="project" value="InterPro"/>
</dbReference>
<gene>
    <name evidence="2" type="ORF">HKB16_23475</name>
</gene>
<evidence type="ECO:0000256" key="1">
    <source>
        <dbReference type="ARBA" id="ARBA00007734"/>
    </source>
</evidence>
<dbReference type="PANTHER" id="PTHR37423">
    <property type="entry name" value="SOLUBLE LYTIC MUREIN TRANSGLYCOSYLASE-RELATED"/>
    <property type="match status" value="1"/>
</dbReference>
<proteinExistence type="inferred from homology"/>
<protein>
    <submittedName>
        <fullName evidence="2">Transglycosylase SLT domain-containing protein</fullName>
    </submittedName>
</protein>
<sequence>MTITLLSCALFTQAKITTLDHDEIQKQQHSFLESKTLPPLPPSLSATQMVELKGKGQAKILENRAPKFSRRLLSAWEYVPLVSQAAEKWQIEPALIFAIIDAESAFNPKARSDKGAIGLMQIMPQGAALEVAQKYHDEHQVESERLYRPEVNIDIGSAYLHILNNVHLQAITSDTKRRLVVISAYNCGLSRVMQTLSRTNSLLMFSRNVNKMSEEALYFELTQKLPIPETRLYVAKVMRLYTLYLDAYP</sequence>
<comment type="similarity">
    <text evidence="1">Belongs to the transglycosylase Slt family.</text>
</comment>
<comment type="caution">
    <text evidence="2">The sequence shown here is derived from an EMBL/GenBank/DDBJ whole genome shotgun (WGS) entry which is preliminary data.</text>
</comment>
<evidence type="ECO:0000313" key="2">
    <source>
        <dbReference type="EMBL" id="NMU85818.1"/>
    </source>
</evidence>
<dbReference type="GO" id="GO:0008933">
    <property type="term" value="F:peptidoglycan lytic transglycosylase activity"/>
    <property type="evidence" value="ECO:0007669"/>
    <property type="project" value="InterPro"/>
</dbReference>